<evidence type="ECO:0000256" key="1">
    <source>
        <dbReference type="ARBA" id="ARBA00004496"/>
    </source>
</evidence>
<dbReference type="PANTHER" id="PTHR18914:SF30">
    <property type="entry name" value="VINCULIN_ALPHA-CATENIN FAMILY MEMBER 1"/>
    <property type="match status" value="1"/>
</dbReference>
<dbReference type="PANTHER" id="PTHR18914">
    <property type="entry name" value="ALPHA CATENIN"/>
    <property type="match status" value="1"/>
</dbReference>
<dbReference type="GeneID" id="110087011"/>
<sequence>MEPFSLYDITAVIYTRSTERIISPMVAELYHLIIATEQGEVNREAFAALERTAEELAKAAEELASIAKRLADESEDEMLKQKMVPAAESLLISGKNILLVAQKLHIQPDADNCIEELALCAKRIIMETVKVLQIEDDAVVRKIIQSAHWLLDCLLMLEAAEVISAMLAAFHSFSEALLLLTNLTERFLWDLKESPHQVHLAQSLKILKNCIPMLHTAKLSNLKHPSDHQLKQSNNYIFDLAKNTAKELISLLSNNVGTKKQHNRSGVFSQHLHKLSSFLSSPQVIDLQEGKLNSLVEALVSYCMRLADSSRPAQKLKLVKFCHCLLKFRKAIAMHVNTPKGFPMKTQVEESTKEKCSAMKVELENLNQAVCTAIFYQILDNFVDAKGPLKRLVEAAVEPCVSAEKGEFLRKLKPLIAIFFSHSNQMLNTASLVLGTCTEMETIQDIEDGVDLMRRLLAKVPAILSERSHHPADHYVPEKLHFLCQMWSSTIESLLMCLEKVIDLREFLDLSVQELIAHKEKSEKALDDQNSGDFSCSAFKLSKQATQVVEFASRHVDRARDPIFRNGLLVLVKHLENTMLHVKVATDRCMGNINCLQAKSEYSKKAKELIESARSVRMGLDECNQPDILSPLRENIRNHNISKDFPRCFTPQNPTGLVEQNAIKQSHSNNLQSMEESTAKHFPATRPSQLSPRDSIVLPEVTSEKADLHPLIRELILATETQNITRLNSACSDLFEFSNYCTEAAKEALSVAKSPVSEKLLHYREIVALIPCFISLAKEVAPDPISSPDKLFQIADLLSEKLDEAKQCLTTVASPWYKLAKQLFCITSPSDCLDSNQVIEEIMEILGTIVQLVSKATHSKSEKILEFSRRHEAFLRVLAKFSSVETRTKCLLEKALAVNKPHSDSAKLQNFDANCILWSVTIQAFLNSVDQFIGRDVLSLSDLQTKHRISWQSTLAAVSESSLRIREATRLSLLSNTDHSDKNEIIMLREQMKILTESLLQVADVLSASSSPAPNLSAHFELLQRELALTAKVLLGRLNTVNGEYVSRIQNIVRQTRLMPCGNEGDSNIIDNVALGENANQLIASIQIVKQIIRDAPENSSSLEAKESLLSTVDHLLLLTDEVVRKTRKLQSQLDKEHLLTDSILYEWSAKAGYLVSQLYSTKGISETDLEQVRKCLQNMEEYSKSSQPIWKTQFCLQKEEESRRHQDVMSPKCKTTKTSQGASFAGDASKKYQGELQSGFQPSHSAHNLRPKWQHDNCPVSQVAKQLTTNVSYMAQFLKRKGPITTKEQLIDCARQIISGGHVLMNFATIIAKNCLDKRCASELLYAMEQTKTVSYQLSIISRVNASTGTSRSSAEHLVSNAQNLVQVTLQMLKAAEAACVKGLQEPTPNSEEVSVAAFCSQWRKSLWWHRVKAALDSERDELGLRKTGSWREPTFTSMTQELCVP</sequence>
<dbReference type="Gene3D" id="1.20.120.230">
    <property type="entry name" value="Alpha-catenin/vinculin-like"/>
    <property type="match status" value="4"/>
</dbReference>
<dbReference type="InterPro" id="IPR036723">
    <property type="entry name" value="Alpha-catenin/vinculin-like_sf"/>
</dbReference>
<reference evidence="6" key="1">
    <citation type="submission" date="2025-05" db="UniProtKB">
        <authorList>
            <consortium name="RefSeq"/>
        </authorList>
    </citation>
    <scope>NUCLEOTIDE SEQUENCE [LARGE SCALE GENOMIC DNA]</scope>
</reference>
<feature type="coiled-coil region" evidence="4">
    <location>
        <begin position="42"/>
        <end position="77"/>
    </location>
</feature>
<organism evidence="6 7">
    <name type="scientific">Pogona vitticeps</name>
    <name type="common">central bearded dragon</name>
    <dbReference type="NCBI Taxonomy" id="103695"/>
    <lineage>
        <taxon>Eukaryota</taxon>
        <taxon>Metazoa</taxon>
        <taxon>Chordata</taxon>
        <taxon>Craniata</taxon>
        <taxon>Vertebrata</taxon>
        <taxon>Euteleostomi</taxon>
        <taxon>Lepidosauria</taxon>
        <taxon>Squamata</taxon>
        <taxon>Bifurcata</taxon>
        <taxon>Unidentata</taxon>
        <taxon>Episquamata</taxon>
        <taxon>Toxicofera</taxon>
        <taxon>Iguania</taxon>
        <taxon>Acrodonta</taxon>
        <taxon>Agamidae</taxon>
        <taxon>Amphibolurinae</taxon>
        <taxon>Pogona</taxon>
    </lineage>
</organism>
<feature type="region of interest" description="Disordered" evidence="5">
    <location>
        <begin position="1207"/>
        <end position="1226"/>
    </location>
</feature>
<protein>
    <recommendedName>
        <fullName evidence="8">Catenin alpha-1</fullName>
    </recommendedName>
</protein>
<gene>
    <name evidence="7" type="primary">LOC110087011</name>
</gene>
<evidence type="ECO:0000313" key="6">
    <source>
        <dbReference type="Proteomes" id="UP001652642"/>
    </source>
</evidence>
<evidence type="ECO:0000256" key="4">
    <source>
        <dbReference type="SAM" id="Coils"/>
    </source>
</evidence>
<proteinExistence type="inferred from homology"/>
<keyword evidence="6" id="KW-1185">Reference proteome</keyword>
<evidence type="ECO:0000313" key="7">
    <source>
        <dbReference type="RefSeq" id="XP_072844993.1"/>
    </source>
</evidence>
<accession>A0ABM5FHV9</accession>
<evidence type="ECO:0000256" key="2">
    <source>
        <dbReference type="ARBA" id="ARBA00008376"/>
    </source>
</evidence>
<dbReference type="Proteomes" id="UP001652642">
    <property type="component" value="Chromosome 1"/>
</dbReference>
<name>A0ABM5FHV9_9SAUR</name>
<comment type="similarity">
    <text evidence="2">Belongs to the vinculin/alpha-catenin family.</text>
</comment>
<dbReference type="Gene3D" id="1.20.120.810">
    <property type="entry name" value="Vinculin, Vh2 four-helix bundle"/>
    <property type="match status" value="1"/>
</dbReference>
<evidence type="ECO:0000256" key="3">
    <source>
        <dbReference type="ARBA" id="ARBA00022490"/>
    </source>
</evidence>
<evidence type="ECO:0008006" key="8">
    <source>
        <dbReference type="Google" id="ProtNLM"/>
    </source>
</evidence>
<reference evidence="7" key="2">
    <citation type="submission" date="2025-08" db="UniProtKB">
        <authorList>
            <consortium name="RefSeq"/>
        </authorList>
    </citation>
    <scope>IDENTIFICATION</scope>
</reference>
<dbReference type="SUPFAM" id="SSF47220">
    <property type="entry name" value="alpha-catenin/vinculin-like"/>
    <property type="match status" value="2"/>
</dbReference>
<evidence type="ECO:0000256" key="5">
    <source>
        <dbReference type="SAM" id="MobiDB-lite"/>
    </source>
</evidence>
<comment type="subcellular location">
    <subcellularLocation>
        <location evidence="1">Cytoplasm</location>
    </subcellularLocation>
</comment>
<dbReference type="InterPro" id="IPR006077">
    <property type="entry name" value="Vinculin/catenin"/>
</dbReference>
<dbReference type="RefSeq" id="XP_072844993.1">
    <property type="nucleotide sequence ID" value="XM_072988892.1"/>
</dbReference>
<dbReference type="Pfam" id="PF01044">
    <property type="entry name" value="Vinculin"/>
    <property type="match status" value="2"/>
</dbReference>
<keyword evidence="4" id="KW-0175">Coiled coil</keyword>
<keyword evidence="3" id="KW-0963">Cytoplasm</keyword>